<dbReference type="PANTHER" id="PTHR13343">
    <property type="entry name" value="CREG1 PROTEIN"/>
    <property type="match status" value="1"/>
</dbReference>
<feature type="chain" id="PRO_5041972032" description="DUF2470 domain-containing protein" evidence="2">
    <location>
        <begin position="19"/>
        <end position="328"/>
    </location>
</feature>
<protein>
    <recommendedName>
        <fullName evidence="7">DUF2470 domain-containing protein</fullName>
    </recommendedName>
</protein>
<gene>
    <name evidence="5" type="ORF">CTAYLR_009286</name>
</gene>
<evidence type="ECO:0000259" key="4">
    <source>
        <dbReference type="Pfam" id="PF13883"/>
    </source>
</evidence>
<dbReference type="InterPro" id="IPR019595">
    <property type="entry name" value="DUF2470"/>
</dbReference>
<dbReference type="InterPro" id="IPR037119">
    <property type="entry name" value="Haem_oxidase_HugZ-like_sf"/>
</dbReference>
<sequence>MRLVLLSGVSALLSPLAARVRVARYSSDAVTGTKFEEEDSTKNPERRPGHQVKGMEAVDEETMKRQAAIRAHQEQCPRLSWAEEIRTMTAQKAGFAVLSTVAQKEGIEGFPSGSVVGFAVDDAGRPIFSFSGMSSHTKNLDKDPRCSLTVTEKNFQGAADARVVLAGEVKRVADDVAVREIYKESHPGAYWVDFGDFHMYRMDPILDVSFVGGFARAGTVTPDDYANARVDPLVEAFDPVATHMNDDHEDALKTYLEVLVGTAPVARAQMKRLDRFGFDVRVTDQASGATGVLRVPFEEPVTERKQVKDAIVALSKKAKAIQDQEEDK</sequence>
<name>A0AAD7XSD5_9STRA</name>
<dbReference type="SUPFAM" id="SSF50475">
    <property type="entry name" value="FMN-binding split barrel"/>
    <property type="match status" value="1"/>
</dbReference>
<evidence type="ECO:0008006" key="7">
    <source>
        <dbReference type="Google" id="ProtNLM"/>
    </source>
</evidence>
<evidence type="ECO:0000259" key="3">
    <source>
        <dbReference type="Pfam" id="PF10615"/>
    </source>
</evidence>
<evidence type="ECO:0000256" key="1">
    <source>
        <dbReference type="SAM" id="MobiDB-lite"/>
    </source>
</evidence>
<dbReference type="InterPro" id="IPR012349">
    <property type="entry name" value="Split_barrel_FMN-bd"/>
</dbReference>
<keyword evidence="6" id="KW-1185">Reference proteome</keyword>
<evidence type="ECO:0000313" key="6">
    <source>
        <dbReference type="Proteomes" id="UP001230188"/>
    </source>
</evidence>
<proteinExistence type="predicted"/>
<feature type="domain" description="CREG-like beta-barrel" evidence="4">
    <location>
        <begin position="90"/>
        <end position="226"/>
    </location>
</feature>
<dbReference type="GO" id="GO:0005737">
    <property type="term" value="C:cytoplasm"/>
    <property type="evidence" value="ECO:0007669"/>
    <property type="project" value="UniProtKB-ARBA"/>
</dbReference>
<dbReference type="AlphaFoldDB" id="A0AAD7XSD5"/>
<reference evidence="5" key="1">
    <citation type="submission" date="2023-01" db="EMBL/GenBank/DDBJ databases">
        <title>Metagenome sequencing of chrysophaentin producing Chrysophaeum taylorii.</title>
        <authorList>
            <person name="Davison J."/>
            <person name="Bewley C."/>
        </authorList>
    </citation>
    <scope>NUCLEOTIDE SEQUENCE</scope>
    <source>
        <strain evidence="5">NIES-1699</strain>
    </source>
</reference>
<dbReference type="Proteomes" id="UP001230188">
    <property type="component" value="Unassembled WGS sequence"/>
</dbReference>
<feature type="domain" description="DUF2470" evidence="3">
    <location>
        <begin position="239"/>
        <end position="314"/>
    </location>
</feature>
<organism evidence="5 6">
    <name type="scientific">Chrysophaeum taylorii</name>
    <dbReference type="NCBI Taxonomy" id="2483200"/>
    <lineage>
        <taxon>Eukaryota</taxon>
        <taxon>Sar</taxon>
        <taxon>Stramenopiles</taxon>
        <taxon>Ochrophyta</taxon>
        <taxon>Pelagophyceae</taxon>
        <taxon>Pelagomonadales</taxon>
        <taxon>Pelagomonadaceae</taxon>
        <taxon>Chrysophaeum</taxon>
    </lineage>
</organism>
<dbReference type="EMBL" id="JAQMWT010000141">
    <property type="protein sequence ID" value="KAJ8609351.1"/>
    <property type="molecule type" value="Genomic_DNA"/>
</dbReference>
<keyword evidence="2" id="KW-0732">Signal</keyword>
<dbReference type="Gene3D" id="2.30.110.10">
    <property type="entry name" value="Electron Transport, Fmn-binding Protein, Chain A"/>
    <property type="match status" value="1"/>
</dbReference>
<feature type="region of interest" description="Disordered" evidence="1">
    <location>
        <begin position="31"/>
        <end position="50"/>
    </location>
</feature>
<dbReference type="PANTHER" id="PTHR13343:SF24">
    <property type="entry name" value="OS07G0573800 PROTEIN"/>
    <property type="match status" value="1"/>
</dbReference>
<evidence type="ECO:0000256" key="2">
    <source>
        <dbReference type="SAM" id="SignalP"/>
    </source>
</evidence>
<dbReference type="Pfam" id="PF13883">
    <property type="entry name" value="CREG_beta-barrel"/>
    <property type="match status" value="1"/>
</dbReference>
<feature type="signal peptide" evidence="2">
    <location>
        <begin position="1"/>
        <end position="18"/>
    </location>
</feature>
<dbReference type="Gene3D" id="3.20.180.10">
    <property type="entry name" value="PNP-oxidase-like"/>
    <property type="match status" value="1"/>
</dbReference>
<evidence type="ECO:0000313" key="5">
    <source>
        <dbReference type="EMBL" id="KAJ8609351.1"/>
    </source>
</evidence>
<comment type="caution">
    <text evidence="5">The sequence shown here is derived from an EMBL/GenBank/DDBJ whole genome shotgun (WGS) entry which is preliminary data.</text>
</comment>
<dbReference type="Pfam" id="PF10615">
    <property type="entry name" value="DUF2470"/>
    <property type="match status" value="1"/>
</dbReference>
<dbReference type="InterPro" id="IPR055343">
    <property type="entry name" value="CREG_beta-barrel"/>
</dbReference>
<accession>A0AAD7XSD5</accession>